<dbReference type="InterPro" id="IPR006527">
    <property type="entry name" value="F-box-assoc_dom_typ1"/>
</dbReference>
<evidence type="ECO:0000313" key="3">
    <source>
        <dbReference type="Proteomes" id="UP000244005"/>
    </source>
</evidence>
<sequence length="437" mass="49957">MTGIRWRMDETMDRGCSTGRMEKEHNSKHIPYLPPEIIWKILSKLQTVTIMRCREVCKQWKSTIETPSLALQFQSSKPVLLYHHPGHSSPKEGSCLGRKLAAAAGTRKWHLKFHNTVSNKWETHHLPFAIGNDNVEPDTLLAADGGLLCFSSKRSPNSIVVYNPLSQQWRQISLPASFLPTVFSEDHRGNPFECFLLGMVVDRNTGCYKVVVSGLALEIPQPTFTFDSRTGSWQASTGEQGVDNNGVFGGKMRIGEWRRKKRGVQCGGNLYWFIQYERRMHPKSGALLKYNVESQVWEVLMESGLSQCVLPEFHMAVHKGDVIMVNWNDSNCYRGVGHLEIENLGDEIKLMDYGLVSLYHNAEPEKFWKQFLPIKCLAEGGTFYIVHVHHLDCHIPRVLVYRPSEPSGKKFSWLPPWEDLRDDNLLWTFTPTLKAFV</sequence>
<dbReference type="Proteomes" id="UP000244005">
    <property type="component" value="Unassembled WGS sequence"/>
</dbReference>
<gene>
    <name evidence="2" type="ORF">MARPO_0004s0025</name>
</gene>
<dbReference type="InterPro" id="IPR011043">
    <property type="entry name" value="Gal_Oxase/kelch_b-propeller"/>
</dbReference>
<dbReference type="PANTHER" id="PTHR31672">
    <property type="entry name" value="BNACNNG10540D PROTEIN"/>
    <property type="match status" value="1"/>
</dbReference>
<proteinExistence type="predicted"/>
<name>A0A2R6XRQ7_MARPO</name>
<dbReference type="InterPro" id="IPR050796">
    <property type="entry name" value="SCF_F-box_component"/>
</dbReference>
<dbReference type="OrthoDB" id="591557at2759"/>
<evidence type="ECO:0000313" key="2">
    <source>
        <dbReference type="EMBL" id="PTQ48726.1"/>
    </source>
</evidence>
<dbReference type="SUPFAM" id="SSF50965">
    <property type="entry name" value="Galactose oxidase, central domain"/>
    <property type="match status" value="1"/>
</dbReference>
<dbReference type="AlphaFoldDB" id="A0A2R6XRQ7"/>
<dbReference type="Gene3D" id="1.20.1280.50">
    <property type="match status" value="1"/>
</dbReference>
<dbReference type="SMART" id="SM00256">
    <property type="entry name" value="FBOX"/>
    <property type="match status" value="1"/>
</dbReference>
<dbReference type="PANTHER" id="PTHR31672:SF2">
    <property type="entry name" value="F-BOX DOMAIN-CONTAINING PROTEIN"/>
    <property type="match status" value="1"/>
</dbReference>
<organism evidence="2 3">
    <name type="scientific">Marchantia polymorpha</name>
    <name type="common">Common liverwort</name>
    <name type="synonym">Marchantia aquatica</name>
    <dbReference type="NCBI Taxonomy" id="3197"/>
    <lineage>
        <taxon>Eukaryota</taxon>
        <taxon>Viridiplantae</taxon>
        <taxon>Streptophyta</taxon>
        <taxon>Embryophyta</taxon>
        <taxon>Marchantiophyta</taxon>
        <taxon>Marchantiopsida</taxon>
        <taxon>Marchantiidae</taxon>
        <taxon>Marchantiales</taxon>
        <taxon>Marchantiaceae</taxon>
        <taxon>Marchantia</taxon>
    </lineage>
</organism>
<accession>A0A2R6XRQ7</accession>
<reference evidence="3" key="1">
    <citation type="journal article" date="2017" name="Cell">
        <title>Insights into land plant evolution garnered from the Marchantia polymorpha genome.</title>
        <authorList>
            <person name="Bowman J.L."/>
            <person name="Kohchi T."/>
            <person name="Yamato K.T."/>
            <person name="Jenkins J."/>
            <person name="Shu S."/>
            <person name="Ishizaki K."/>
            <person name="Yamaoka S."/>
            <person name="Nishihama R."/>
            <person name="Nakamura Y."/>
            <person name="Berger F."/>
            <person name="Adam C."/>
            <person name="Aki S.S."/>
            <person name="Althoff F."/>
            <person name="Araki T."/>
            <person name="Arteaga-Vazquez M.A."/>
            <person name="Balasubrmanian S."/>
            <person name="Barry K."/>
            <person name="Bauer D."/>
            <person name="Boehm C.R."/>
            <person name="Briginshaw L."/>
            <person name="Caballero-Perez J."/>
            <person name="Catarino B."/>
            <person name="Chen F."/>
            <person name="Chiyoda S."/>
            <person name="Chovatia M."/>
            <person name="Davies K.M."/>
            <person name="Delmans M."/>
            <person name="Demura T."/>
            <person name="Dierschke T."/>
            <person name="Dolan L."/>
            <person name="Dorantes-Acosta A.E."/>
            <person name="Eklund D.M."/>
            <person name="Florent S.N."/>
            <person name="Flores-Sandoval E."/>
            <person name="Fujiyama A."/>
            <person name="Fukuzawa H."/>
            <person name="Galik B."/>
            <person name="Grimanelli D."/>
            <person name="Grimwood J."/>
            <person name="Grossniklaus U."/>
            <person name="Hamada T."/>
            <person name="Haseloff J."/>
            <person name="Hetherington A.J."/>
            <person name="Higo A."/>
            <person name="Hirakawa Y."/>
            <person name="Hundley H.N."/>
            <person name="Ikeda Y."/>
            <person name="Inoue K."/>
            <person name="Inoue S.I."/>
            <person name="Ishida S."/>
            <person name="Jia Q."/>
            <person name="Kakita M."/>
            <person name="Kanazawa T."/>
            <person name="Kawai Y."/>
            <person name="Kawashima T."/>
            <person name="Kennedy M."/>
            <person name="Kinose K."/>
            <person name="Kinoshita T."/>
            <person name="Kohara Y."/>
            <person name="Koide E."/>
            <person name="Komatsu K."/>
            <person name="Kopischke S."/>
            <person name="Kubo M."/>
            <person name="Kyozuka J."/>
            <person name="Lagercrantz U."/>
            <person name="Lin S.S."/>
            <person name="Lindquist E."/>
            <person name="Lipzen A.M."/>
            <person name="Lu C.W."/>
            <person name="De Luna E."/>
            <person name="Martienssen R.A."/>
            <person name="Minamino N."/>
            <person name="Mizutani M."/>
            <person name="Mizutani M."/>
            <person name="Mochizuki N."/>
            <person name="Monte I."/>
            <person name="Mosher R."/>
            <person name="Nagasaki H."/>
            <person name="Nakagami H."/>
            <person name="Naramoto S."/>
            <person name="Nishitani K."/>
            <person name="Ohtani M."/>
            <person name="Okamoto T."/>
            <person name="Okumura M."/>
            <person name="Phillips J."/>
            <person name="Pollak B."/>
            <person name="Reinders A."/>
            <person name="Rovekamp M."/>
            <person name="Sano R."/>
            <person name="Sawa S."/>
            <person name="Schmid M.W."/>
            <person name="Shirakawa M."/>
            <person name="Solano R."/>
            <person name="Spunde A."/>
            <person name="Suetsugu N."/>
            <person name="Sugano S."/>
            <person name="Sugiyama A."/>
            <person name="Sun R."/>
            <person name="Suzuki Y."/>
            <person name="Takenaka M."/>
            <person name="Takezawa D."/>
            <person name="Tomogane H."/>
            <person name="Tsuzuki M."/>
            <person name="Ueda T."/>
            <person name="Umeda M."/>
            <person name="Ward J.M."/>
            <person name="Watanabe Y."/>
            <person name="Yazaki K."/>
            <person name="Yokoyama R."/>
            <person name="Yoshitake Y."/>
            <person name="Yotsui I."/>
            <person name="Zachgo S."/>
            <person name="Schmutz J."/>
        </authorList>
    </citation>
    <scope>NUCLEOTIDE SEQUENCE [LARGE SCALE GENOMIC DNA]</scope>
    <source>
        <strain evidence="3">Tak-1</strain>
    </source>
</reference>
<dbReference type="InterPro" id="IPR036047">
    <property type="entry name" value="F-box-like_dom_sf"/>
</dbReference>
<dbReference type="EMBL" id="KZ772676">
    <property type="protein sequence ID" value="PTQ48726.1"/>
    <property type="molecule type" value="Genomic_DNA"/>
</dbReference>
<evidence type="ECO:0000259" key="1">
    <source>
        <dbReference type="PROSITE" id="PS50181"/>
    </source>
</evidence>
<keyword evidence="3" id="KW-1185">Reference proteome</keyword>
<protein>
    <recommendedName>
        <fullName evidence="1">F-box domain-containing protein</fullName>
    </recommendedName>
</protein>
<dbReference type="SUPFAM" id="SSF81383">
    <property type="entry name" value="F-box domain"/>
    <property type="match status" value="1"/>
</dbReference>
<feature type="domain" description="F-box" evidence="1">
    <location>
        <begin position="27"/>
        <end position="76"/>
    </location>
</feature>
<dbReference type="InterPro" id="IPR001810">
    <property type="entry name" value="F-box_dom"/>
</dbReference>
<dbReference type="Pfam" id="PF07734">
    <property type="entry name" value="FBA_1"/>
    <property type="match status" value="1"/>
</dbReference>
<dbReference type="Pfam" id="PF12937">
    <property type="entry name" value="F-box-like"/>
    <property type="match status" value="1"/>
</dbReference>
<dbReference type="PROSITE" id="PS50181">
    <property type="entry name" value="FBOX"/>
    <property type="match status" value="1"/>
</dbReference>